<keyword evidence="3" id="KW-1185">Reference proteome</keyword>
<gene>
    <name evidence="2" type="ORF">ACFQZM_07755</name>
</gene>
<feature type="region of interest" description="Disordered" evidence="1">
    <location>
        <begin position="149"/>
        <end position="174"/>
    </location>
</feature>
<feature type="region of interest" description="Disordered" evidence="1">
    <location>
        <begin position="1"/>
        <end position="36"/>
    </location>
</feature>
<comment type="caution">
    <text evidence="2">The sequence shown here is derived from an EMBL/GenBank/DDBJ whole genome shotgun (WGS) entry which is preliminary data.</text>
</comment>
<dbReference type="RefSeq" id="WP_131761500.1">
    <property type="nucleotide sequence ID" value="NZ_CAACUY010000170.1"/>
</dbReference>
<accession>A0ABW2XGG7</accession>
<name>A0ABW2XGG7_9ACTN</name>
<dbReference type="EMBL" id="JBHTGP010000003">
    <property type="protein sequence ID" value="MFD0684383.1"/>
    <property type="molecule type" value="Genomic_DNA"/>
</dbReference>
<dbReference type="Gene3D" id="3.40.50.300">
    <property type="entry name" value="P-loop containing nucleotide triphosphate hydrolases"/>
    <property type="match status" value="1"/>
</dbReference>
<protein>
    <submittedName>
        <fullName evidence="2">Uncharacterized protein</fullName>
    </submittedName>
</protein>
<feature type="compositionally biased region" description="Low complexity" evidence="1">
    <location>
        <begin position="1"/>
        <end position="12"/>
    </location>
</feature>
<evidence type="ECO:0000313" key="3">
    <source>
        <dbReference type="Proteomes" id="UP001597063"/>
    </source>
</evidence>
<organism evidence="2 3">
    <name type="scientific">Actinomadura fibrosa</name>
    <dbReference type="NCBI Taxonomy" id="111802"/>
    <lineage>
        <taxon>Bacteria</taxon>
        <taxon>Bacillati</taxon>
        <taxon>Actinomycetota</taxon>
        <taxon>Actinomycetes</taxon>
        <taxon>Streptosporangiales</taxon>
        <taxon>Thermomonosporaceae</taxon>
        <taxon>Actinomadura</taxon>
    </lineage>
</organism>
<feature type="compositionally biased region" description="Low complexity" evidence="1">
    <location>
        <begin position="19"/>
        <end position="33"/>
    </location>
</feature>
<sequence length="374" mass="41397">MTDPSQFSSPSQFSPPPQNANAAPGPRGPGNPNVAQPRRELRRIGLWGAPESGKTTFLAALQVAVLRNPDDWMLYGVNEESNDFLDTQTGLLTQHRRFPAATKFSNALSWTLRGTTTLPTGRRFGRKSQDVPLEFNIDLLDSPGAVFASKAAPEGPAPSGGDNLGFGDETEETGSAEIGEDQIIEHLAGCDGIVYLFDPTRERRQGDSYSYFQRTLLKLSRQVFRDRGSADARLPQHLAVCVTKFDAPEVYRRARVGGYLTYDDTPQMLPRVREDSAGHFFAEMCRDSKVGNADLVLSSIQKYFHPDRVRYFATSAVGFYLGESDRFTENDYWNISKSADGTMEIRGKVWPINVVEPVLWLGRRLPGGANGVAR</sequence>
<dbReference type="Proteomes" id="UP001597063">
    <property type="component" value="Unassembled WGS sequence"/>
</dbReference>
<evidence type="ECO:0000313" key="2">
    <source>
        <dbReference type="EMBL" id="MFD0684383.1"/>
    </source>
</evidence>
<reference evidence="3" key="1">
    <citation type="journal article" date="2019" name="Int. J. Syst. Evol. Microbiol.">
        <title>The Global Catalogue of Microorganisms (GCM) 10K type strain sequencing project: providing services to taxonomists for standard genome sequencing and annotation.</title>
        <authorList>
            <consortium name="The Broad Institute Genomics Platform"/>
            <consortium name="The Broad Institute Genome Sequencing Center for Infectious Disease"/>
            <person name="Wu L."/>
            <person name="Ma J."/>
        </authorList>
    </citation>
    <scope>NUCLEOTIDE SEQUENCE [LARGE SCALE GENOMIC DNA]</scope>
    <source>
        <strain evidence="3">JCM 9371</strain>
    </source>
</reference>
<proteinExistence type="predicted"/>
<dbReference type="SUPFAM" id="SSF52540">
    <property type="entry name" value="P-loop containing nucleoside triphosphate hydrolases"/>
    <property type="match status" value="1"/>
</dbReference>
<dbReference type="InterPro" id="IPR027417">
    <property type="entry name" value="P-loop_NTPase"/>
</dbReference>
<evidence type="ECO:0000256" key="1">
    <source>
        <dbReference type="SAM" id="MobiDB-lite"/>
    </source>
</evidence>